<reference evidence="2" key="1">
    <citation type="submission" date="2022-03" db="EMBL/GenBank/DDBJ databases">
        <authorList>
            <person name="Martin H S."/>
        </authorList>
    </citation>
    <scope>NUCLEOTIDE SEQUENCE</scope>
</reference>
<feature type="compositionally biased region" description="Basic residues" evidence="1">
    <location>
        <begin position="72"/>
        <end position="82"/>
    </location>
</feature>
<feature type="non-terminal residue" evidence="2">
    <location>
        <position position="82"/>
    </location>
</feature>
<accession>A0ABN8IJK1</accession>
<evidence type="ECO:0000313" key="2">
    <source>
        <dbReference type="EMBL" id="CAH2056476.1"/>
    </source>
</evidence>
<evidence type="ECO:0000313" key="3">
    <source>
        <dbReference type="Proteomes" id="UP000837857"/>
    </source>
</evidence>
<feature type="region of interest" description="Disordered" evidence="1">
    <location>
        <begin position="38"/>
        <end position="82"/>
    </location>
</feature>
<evidence type="ECO:0000256" key="1">
    <source>
        <dbReference type="SAM" id="MobiDB-lite"/>
    </source>
</evidence>
<dbReference type="Proteomes" id="UP000837857">
    <property type="component" value="Chromosome 23"/>
</dbReference>
<feature type="compositionally biased region" description="Polar residues" evidence="1">
    <location>
        <begin position="38"/>
        <end position="66"/>
    </location>
</feature>
<sequence length="82" mass="9633">MYPQAEKYHNLQPDAFPNKFFGSEALSTRFSEPFSENYQQTDGINFPNYESHTSEGYQDLSGTVESEYSEVRRRKKKKRQGK</sequence>
<proteinExistence type="predicted"/>
<dbReference type="EMBL" id="OW152835">
    <property type="protein sequence ID" value="CAH2056476.1"/>
    <property type="molecule type" value="Genomic_DNA"/>
</dbReference>
<name>A0ABN8IJK1_9NEOP</name>
<organism evidence="2 3">
    <name type="scientific">Iphiclides podalirius</name>
    <name type="common">scarce swallowtail</name>
    <dbReference type="NCBI Taxonomy" id="110791"/>
    <lineage>
        <taxon>Eukaryota</taxon>
        <taxon>Metazoa</taxon>
        <taxon>Ecdysozoa</taxon>
        <taxon>Arthropoda</taxon>
        <taxon>Hexapoda</taxon>
        <taxon>Insecta</taxon>
        <taxon>Pterygota</taxon>
        <taxon>Neoptera</taxon>
        <taxon>Endopterygota</taxon>
        <taxon>Lepidoptera</taxon>
        <taxon>Glossata</taxon>
        <taxon>Ditrysia</taxon>
        <taxon>Papilionoidea</taxon>
        <taxon>Papilionidae</taxon>
        <taxon>Papilioninae</taxon>
        <taxon>Iphiclides</taxon>
    </lineage>
</organism>
<keyword evidence="3" id="KW-1185">Reference proteome</keyword>
<protein>
    <submittedName>
        <fullName evidence="2">Uncharacterized protein</fullName>
    </submittedName>
</protein>
<gene>
    <name evidence="2" type="ORF">IPOD504_LOCUS9686</name>
</gene>